<sequence length="63" mass="7156">MLNLAVSYHKRSLLETAMFRVKKLLGGTWNLREHNNQISEINVMIKALNEITGLGMSESIEIV</sequence>
<organism evidence="1 2">
    <name type="scientific">Candidatus Enterovibrio altilux</name>
    <dbReference type="NCBI Taxonomy" id="1927128"/>
    <lineage>
        <taxon>Bacteria</taxon>
        <taxon>Pseudomonadati</taxon>
        <taxon>Pseudomonadota</taxon>
        <taxon>Gammaproteobacteria</taxon>
        <taxon>Vibrionales</taxon>
        <taxon>Vibrionaceae</taxon>
        <taxon>Enterovibrio</taxon>
    </lineage>
</organism>
<dbReference type="Proteomes" id="UP000218160">
    <property type="component" value="Chromosome 1"/>
</dbReference>
<dbReference type="EMBL" id="CP020660">
    <property type="protein sequence ID" value="ATF09123.1"/>
    <property type="molecule type" value="Genomic_DNA"/>
</dbReference>
<accession>A0A291B805</accession>
<protein>
    <submittedName>
        <fullName evidence="1">Mobile element protein</fullName>
    </submittedName>
</protein>
<proteinExistence type="predicted"/>
<evidence type="ECO:0000313" key="2">
    <source>
        <dbReference type="Proteomes" id="UP000218160"/>
    </source>
</evidence>
<evidence type="ECO:0000313" key="1">
    <source>
        <dbReference type="EMBL" id="ATF09123.1"/>
    </source>
</evidence>
<dbReference type="AlphaFoldDB" id="A0A291B805"/>
<dbReference type="KEGG" id="elux:BTN50_0601"/>
<name>A0A291B805_9GAMM</name>
<keyword evidence="2" id="KW-1185">Reference proteome</keyword>
<gene>
    <name evidence="1" type="ORF">BTN50_0601</name>
</gene>
<reference evidence="2" key="1">
    <citation type="submission" date="2017-04" db="EMBL/GenBank/DDBJ databases">
        <title>Genome evolution of the luminous symbionts of deep sea anglerfish.</title>
        <authorList>
            <person name="Hendry T.A."/>
        </authorList>
    </citation>
    <scope>NUCLEOTIDE SEQUENCE [LARGE SCALE GENOMIC DNA]</scope>
</reference>